<dbReference type="OrthoDB" id="9776731at2"/>
<proteinExistence type="predicted"/>
<dbReference type="FunFam" id="3.30.70.360:FF:000001">
    <property type="entry name" value="N-acetyldiaminopimelate deacetylase"/>
    <property type="match status" value="1"/>
</dbReference>
<dbReference type="PIRSF" id="PIRSF005962">
    <property type="entry name" value="Pept_M20D_amidohydro"/>
    <property type="match status" value="1"/>
</dbReference>
<keyword evidence="2" id="KW-0464">Manganese</keyword>
<dbReference type="SUPFAM" id="SSF53187">
    <property type="entry name" value="Zn-dependent exopeptidases"/>
    <property type="match status" value="1"/>
</dbReference>
<feature type="binding site" evidence="2">
    <location>
        <position position="107"/>
    </location>
    <ligand>
        <name>Mn(2+)</name>
        <dbReference type="ChEBI" id="CHEBI:29035"/>
        <label>2</label>
    </ligand>
</feature>
<evidence type="ECO:0000256" key="1">
    <source>
        <dbReference type="ARBA" id="ARBA00022801"/>
    </source>
</evidence>
<dbReference type="Pfam" id="PF07687">
    <property type="entry name" value="M20_dimer"/>
    <property type="match status" value="1"/>
</dbReference>
<keyword evidence="5" id="KW-1185">Reference proteome</keyword>
<feature type="domain" description="Peptidase M20 dimerisation" evidence="3">
    <location>
        <begin position="194"/>
        <end position="286"/>
    </location>
</feature>
<dbReference type="AlphaFoldDB" id="A0A7X3D245"/>
<feature type="binding site" evidence="2">
    <location>
        <position position="168"/>
    </location>
    <ligand>
        <name>Mn(2+)</name>
        <dbReference type="ChEBI" id="CHEBI:29035"/>
        <label>2</label>
    </ligand>
</feature>
<gene>
    <name evidence="4" type="ORF">D9O36_12780</name>
</gene>
<dbReference type="GO" id="GO:0046872">
    <property type="term" value="F:metal ion binding"/>
    <property type="evidence" value="ECO:0007669"/>
    <property type="project" value="UniProtKB-KW"/>
</dbReference>
<keyword evidence="2" id="KW-0479">Metal-binding</keyword>
<feature type="binding site" evidence="2">
    <location>
        <position position="367"/>
    </location>
    <ligand>
        <name>Mn(2+)</name>
        <dbReference type="ChEBI" id="CHEBI:29035"/>
        <label>2</label>
    </ligand>
</feature>
<dbReference type="PANTHER" id="PTHR11014:SF63">
    <property type="entry name" value="METALLOPEPTIDASE, PUTATIVE (AFU_ORTHOLOGUE AFUA_6G09600)-RELATED"/>
    <property type="match status" value="1"/>
</dbReference>
<dbReference type="InterPro" id="IPR017439">
    <property type="entry name" value="Amidohydrolase"/>
</dbReference>
<evidence type="ECO:0000313" key="5">
    <source>
        <dbReference type="Proteomes" id="UP000540519"/>
    </source>
</evidence>
<name>A0A7X3D245_9FLAO</name>
<sequence>MDVCQKIKGLAATYAPEFVAVRRYLHQNPELSFQEHNTCAYLKEQLLALGVTDIESVAKTGLLATINGSQKGKTILLRADIDALPIHEQNNTAYASKAAGVMHACGHDAHSASLLLCAKILLELKDDFSGSVKLLFQPAEELSPGGAISVMKEKAYIALGTIPHVGQHVRPDIPVGKVGFRSGKFMASMDELFLTVKGKGGHAAMPEKIIDPVLIASHIIVAAQQLVSRMADPKTPSVLSFGKVIANGAINVIPNEVSIEGTFRTMDEDWRKTALEKLDKLVTTMAEAMGGSCELKINHGYPHLKNDSTLTEDLRILAKDYLGDENVVELDQWMAAEDFAYYTQKNPACFYMLGVGNVEKNIASGLHTPTFNIDESALEIGGGLMAWLALRKLSV</sequence>
<protein>
    <submittedName>
        <fullName evidence="4">Amidohydrolase</fullName>
    </submittedName>
</protein>
<dbReference type="PANTHER" id="PTHR11014">
    <property type="entry name" value="PEPTIDASE M20 FAMILY MEMBER"/>
    <property type="match status" value="1"/>
</dbReference>
<dbReference type="InterPro" id="IPR011650">
    <property type="entry name" value="Peptidase_M20_dimer"/>
</dbReference>
<dbReference type="CDD" id="cd03886">
    <property type="entry name" value="M20_Acy1"/>
    <property type="match status" value="1"/>
</dbReference>
<dbReference type="InterPro" id="IPR036264">
    <property type="entry name" value="Bact_exopeptidase_dim_dom"/>
</dbReference>
<dbReference type="GO" id="GO:0019877">
    <property type="term" value="P:diaminopimelate biosynthetic process"/>
    <property type="evidence" value="ECO:0007669"/>
    <property type="project" value="UniProtKB-ARBA"/>
</dbReference>
<dbReference type="EMBL" id="RCNR01000024">
    <property type="protein sequence ID" value="MUH36721.1"/>
    <property type="molecule type" value="Genomic_DNA"/>
</dbReference>
<accession>A0A7X3D245</accession>
<dbReference type="Proteomes" id="UP000540519">
    <property type="component" value="Unassembled WGS sequence"/>
</dbReference>
<dbReference type="RefSeq" id="WP_155600203.1">
    <property type="nucleotide sequence ID" value="NZ_RCNR01000024.1"/>
</dbReference>
<feature type="binding site" evidence="2">
    <location>
        <position position="105"/>
    </location>
    <ligand>
        <name>Mn(2+)</name>
        <dbReference type="ChEBI" id="CHEBI:29035"/>
        <label>2</label>
    </ligand>
</feature>
<evidence type="ECO:0000259" key="3">
    <source>
        <dbReference type="Pfam" id="PF07687"/>
    </source>
</evidence>
<keyword evidence="1 4" id="KW-0378">Hydrolase</keyword>
<dbReference type="GO" id="GO:0050118">
    <property type="term" value="F:N-acetyldiaminopimelate deacetylase activity"/>
    <property type="evidence" value="ECO:0007669"/>
    <property type="project" value="UniProtKB-ARBA"/>
</dbReference>
<dbReference type="Gene3D" id="3.40.630.10">
    <property type="entry name" value="Zn peptidases"/>
    <property type="match status" value="1"/>
</dbReference>
<comment type="cofactor">
    <cofactor evidence="2">
        <name>Mn(2+)</name>
        <dbReference type="ChEBI" id="CHEBI:29035"/>
    </cofactor>
    <text evidence="2">The Mn(2+) ion enhances activity.</text>
</comment>
<comment type="caution">
    <text evidence="4">The sequence shown here is derived from an EMBL/GenBank/DDBJ whole genome shotgun (WGS) entry which is preliminary data.</text>
</comment>
<dbReference type="Pfam" id="PF01546">
    <property type="entry name" value="Peptidase_M20"/>
    <property type="match status" value="1"/>
</dbReference>
<feature type="binding site" evidence="2">
    <location>
        <position position="141"/>
    </location>
    <ligand>
        <name>Mn(2+)</name>
        <dbReference type="ChEBI" id="CHEBI:29035"/>
        <label>2</label>
    </ligand>
</feature>
<organism evidence="4 5">
    <name type="scientific">Zobellia amurskyensis</name>
    <dbReference type="NCBI Taxonomy" id="248905"/>
    <lineage>
        <taxon>Bacteria</taxon>
        <taxon>Pseudomonadati</taxon>
        <taxon>Bacteroidota</taxon>
        <taxon>Flavobacteriia</taxon>
        <taxon>Flavobacteriales</taxon>
        <taxon>Flavobacteriaceae</taxon>
        <taxon>Zobellia</taxon>
    </lineage>
</organism>
<dbReference type="Gene3D" id="3.30.70.360">
    <property type="match status" value="1"/>
</dbReference>
<reference evidence="4 5" key="1">
    <citation type="journal article" date="2019" name="Mar. Drugs">
        <title>Comparative Genomics and CAZyme Genome Repertoires of Marine Zobellia amurskyensis KMM 3526(T) and Zobellia laminariae KMM 3676(T).</title>
        <authorList>
            <person name="Chernysheva N."/>
            <person name="Bystritskaya E."/>
            <person name="Stenkova A."/>
            <person name="Golovkin I."/>
            <person name="Nedashkovskaya O."/>
            <person name="Isaeva M."/>
        </authorList>
    </citation>
    <scope>NUCLEOTIDE SEQUENCE [LARGE SCALE GENOMIC DNA]</scope>
    <source>
        <strain evidence="4 5">KMM 3526</strain>
    </source>
</reference>
<dbReference type="InterPro" id="IPR002933">
    <property type="entry name" value="Peptidase_M20"/>
</dbReference>
<dbReference type="NCBIfam" id="TIGR01891">
    <property type="entry name" value="amidohydrolases"/>
    <property type="match status" value="1"/>
</dbReference>
<evidence type="ECO:0000256" key="2">
    <source>
        <dbReference type="PIRSR" id="PIRSR005962-1"/>
    </source>
</evidence>
<dbReference type="SUPFAM" id="SSF55031">
    <property type="entry name" value="Bacterial exopeptidase dimerisation domain"/>
    <property type="match status" value="1"/>
</dbReference>
<evidence type="ECO:0000313" key="4">
    <source>
        <dbReference type="EMBL" id="MUH36721.1"/>
    </source>
</evidence>